<dbReference type="Gene3D" id="3.40.50.150">
    <property type="entry name" value="Vaccinia Virus protein VP39"/>
    <property type="match status" value="1"/>
</dbReference>
<dbReference type="PANTHER" id="PTHR43861">
    <property type="entry name" value="TRANS-ACONITATE 2-METHYLTRANSFERASE-RELATED"/>
    <property type="match status" value="1"/>
</dbReference>
<dbReference type="CDD" id="cd02440">
    <property type="entry name" value="AdoMet_MTases"/>
    <property type="match status" value="1"/>
</dbReference>
<keyword evidence="1 3" id="KW-0808">Transferase</keyword>
<evidence type="ECO:0000313" key="3">
    <source>
        <dbReference type="EMBL" id="MFC7334072.1"/>
    </source>
</evidence>
<dbReference type="GO" id="GO:0032259">
    <property type="term" value="P:methylation"/>
    <property type="evidence" value="ECO:0007669"/>
    <property type="project" value="UniProtKB-KW"/>
</dbReference>
<evidence type="ECO:0000259" key="2">
    <source>
        <dbReference type="Pfam" id="PF13649"/>
    </source>
</evidence>
<dbReference type="PANTHER" id="PTHR43861:SF3">
    <property type="entry name" value="PUTATIVE (AFU_ORTHOLOGUE AFUA_2G14390)-RELATED"/>
    <property type="match status" value="1"/>
</dbReference>
<sequence>MSSFWDERFATDGFVYGTEPNAFLTAQASLLAPGGRVLLPGDGEGRNGVWLAERGLEVLAVDSSAVGLAKAERLARERGVRIATAVADLAAWDWPEARFDAVVVIFLHLPPDCRARVHAAMARSLRPGGLLILETFRPAQLGRASGGPKDPALLYDADMLRRDFAGLEVLLLEEADPELDEGPFHRGPAATVRLVARRP</sequence>
<dbReference type="EMBL" id="JBHTCM010000011">
    <property type="protein sequence ID" value="MFC7334072.1"/>
    <property type="molecule type" value="Genomic_DNA"/>
</dbReference>
<keyword evidence="4" id="KW-1185">Reference proteome</keyword>
<keyword evidence="3" id="KW-0489">Methyltransferase</keyword>
<dbReference type="InterPro" id="IPR041698">
    <property type="entry name" value="Methyltransf_25"/>
</dbReference>
<accession>A0ABW2KVK3</accession>
<dbReference type="InterPro" id="IPR029063">
    <property type="entry name" value="SAM-dependent_MTases_sf"/>
</dbReference>
<dbReference type="Pfam" id="PF13649">
    <property type="entry name" value="Methyltransf_25"/>
    <property type="match status" value="1"/>
</dbReference>
<name>A0ABW2KVK3_9PROT</name>
<gene>
    <name evidence="3" type="ORF">ACFQPS_12945</name>
</gene>
<dbReference type="Proteomes" id="UP001596456">
    <property type="component" value="Unassembled WGS sequence"/>
</dbReference>
<reference evidence="4" key="1">
    <citation type="journal article" date="2019" name="Int. J. Syst. Evol. Microbiol.">
        <title>The Global Catalogue of Microorganisms (GCM) 10K type strain sequencing project: providing services to taxonomists for standard genome sequencing and annotation.</title>
        <authorList>
            <consortium name="The Broad Institute Genomics Platform"/>
            <consortium name="The Broad Institute Genome Sequencing Center for Infectious Disease"/>
            <person name="Wu L."/>
            <person name="Ma J."/>
        </authorList>
    </citation>
    <scope>NUCLEOTIDE SEQUENCE [LARGE SCALE GENOMIC DNA]</scope>
    <source>
        <strain evidence="4">CGMCC 1.16275</strain>
    </source>
</reference>
<proteinExistence type="predicted"/>
<organism evidence="3 4">
    <name type="scientific">Rhodocista pekingensis</name>
    <dbReference type="NCBI Taxonomy" id="201185"/>
    <lineage>
        <taxon>Bacteria</taxon>
        <taxon>Pseudomonadati</taxon>
        <taxon>Pseudomonadota</taxon>
        <taxon>Alphaproteobacteria</taxon>
        <taxon>Rhodospirillales</taxon>
        <taxon>Azospirillaceae</taxon>
        <taxon>Rhodocista</taxon>
    </lineage>
</organism>
<dbReference type="EC" id="2.1.1.-" evidence="3"/>
<feature type="domain" description="Methyltransferase" evidence="2">
    <location>
        <begin position="40"/>
        <end position="129"/>
    </location>
</feature>
<dbReference type="GO" id="GO:0008168">
    <property type="term" value="F:methyltransferase activity"/>
    <property type="evidence" value="ECO:0007669"/>
    <property type="project" value="UniProtKB-KW"/>
</dbReference>
<dbReference type="RefSeq" id="WP_377359613.1">
    <property type="nucleotide sequence ID" value="NZ_JBHTCM010000011.1"/>
</dbReference>
<dbReference type="SUPFAM" id="SSF53335">
    <property type="entry name" value="S-adenosyl-L-methionine-dependent methyltransferases"/>
    <property type="match status" value="1"/>
</dbReference>
<comment type="caution">
    <text evidence="3">The sequence shown here is derived from an EMBL/GenBank/DDBJ whole genome shotgun (WGS) entry which is preliminary data.</text>
</comment>
<evidence type="ECO:0000313" key="4">
    <source>
        <dbReference type="Proteomes" id="UP001596456"/>
    </source>
</evidence>
<protein>
    <submittedName>
        <fullName evidence="3">SAM-dependent methyltransferase</fullName>
        <ecNumber evidence="3">2.1.1.-</ecNumber>
    </submittedName>
</protein>
<evidence type="ECO:0000256" key="1">
    <source>
        <dbReference type="ARBA" id="ARBA00022679"/>
    </source>
</evidence>